<dbReference type="OrthoDB" id="1156172at2"/>
<name>A0A3E1NF77_9BACT</name>
<dbReference type="InterPro" id="IPR018062">
    <property type="entry name" value="HTH_AraC-typ_CS"/>
</dbReference>
<keyword evidence="2" id="KW-0238">DNA-binding</keyword>
<dbReference type="EMBL" id="QTJU01000009">
    <property type="protein sequence ID" value="RFM26454.1"/>
    <property type="molecule type" value="Genomic_DNA"/>
</dbReference>
<dbReference type="PROSITE" id="PS00041">
    <property type="entry name" value="HTH_ARAC_FAMILY_1"/>
    <property type="match status" value="1"/>
</dbReference>
<dbReference type="SUPFAM" id="SSF46689">
    <property type="entry name" value="Homeodomain-like"/>
    <property type="match status" value="2"/>
</dbReference>
<dbReference type="Proteomes" id="UP000261284">
    <property type="component" value="Unassembled WGS sequence"/>
</dbReference>
<reference evidence="5 6" key="1">
    <citation type="submission" date="2018-08" db="EMBL/GenBank/DDBJ databases">
        <title>Chitinophagaceae sp. K23C18032701, a novel bacterium isolated from forest soil.</title>
        <authorList>
            <person name="Wang C."/>
        </authorList>
    </citation>
    <scope>NUCLEOTIDE SEQUENCE [LARGE SCALE GENOMIC DNA]</scope>
    <source>
        <strain evidence="5 6">K23C18032701</strain>
    </source>
</reference>
<protein>
    <submittedName>
        <fullName evidence="5">AraC family transcriptional regulator</fullName>
    </submittedName>
</protein>
<evidence type="ECO:0000256" key="2">
    <source>
        <dbReference type="ARBA" id="ARBA00023125"/>
    </source>
</evidence>
<dbReference type="InterPro" id="IPR053142">
    <property type="entry name" value="PchR_regulatory_protein"/>
</dbReference>
<dbReference type="Pfam" id="PF12833">
    <property type="entry name" value="HTH_18"/>
    <property type="match status" value="1"/>
</dbReference>
<dbReference type="Gene3D" id="1.10.10.60">
    <property type="entry name" value="Homeodomain-like"/>
    <property type="match status" value="2"/>
</dbReference>
<keyword evidence="3" id="KW-0804">Transcription</keyword>
<evidence type="ECO:0000313" key="5">
    <source>
        <dbReference type="EMBL" id="RFM26454.1"/>
    </source>
</evidence>
<dbReference type="InterPro" id="IPR018060">
    <property type="entry name" value="HTH_AraC"/>
</dbReference>
<dbReference type="AlphaFoldDB" id="A0A3E1NF77"/>
<organism evidence="5 6">
    <name type="scientific">Deminuibacter soli</name>
    <dbReference type="NCBI Taxonomy" id="2291815"/>
    <lineage>
        <taxon>Bacteria</taxon>
        <taxon>Pseudomonadati</taxon>
        <taxon>Bacteroidota</taxon>
        <taxon>Chitinophagia</taxon>
        <taxon>Chitinophagales</taxon>
        <taxon>Chitinophagaceae</taxon>
        <taxon>Deminuibacter</taxon>
    </lineage>
</organism>
<dbReference type="PRINTS" id="PR00032">
    <property type="entry name" value="HTHARAC"/>
</dbReference>
<dbReference type="PANTHER" id="PTHR47893">
    <property type="entry name" value="REGULATORY PROTEIN PCHR"/>
    <property type="match status" value="1"/>
</dbReference>
<dbReference type="InterPro" id="IPR009057">
    <property type="entry name" value="Homeodomain-like_sf"/>
</dbReference>
<sequence length="325" mass="36526">MKIQLTDKHRSGIMFEFARAIGATISGRFIHIPENKGSGYITGFSWGNDMRMLVRNYHLKEAVFIERTNELAEDQDDVAFLLSGIFPSLVQAEKQLSTEQASVLICPHAVSSIMTMPSDTVFGSVTIAVSRQYLRKLFGNIQHPVVTSVLEARDNFVFETGISTGIIQTAGDMLGQPVPESLETHYYKLKCEELLCHVFALLLQREAVPASNMHIDDIKAIYAVKLRLQTHLDEPPHIAALALEAGMSEPKLRKLFKQTFGKGVFEYYQAARMQEAARLLKEKRLTVSEVGYQLGFTNLSHFSRVFEQHTGIKPKKYSVNSNQAE</sequence>
<gene>
    <name evidence="5" type="ORF">DXN05_19695</name>
</gene>
<dbReference type="GO" id="GO:0003700">
    <property type="term" value="F:DNA-binding transcription factor activity"/>
    <property type="evidence" value="ECO:0007669"/>
    <property type="project" value="InterPro"/>
</dbReference>
<dbReference type="GO" id="GO:0043565">
    <property type="term" value="F:sequence-specific DNA binding"/>
    <property type="evidence" value="ECO:0007669"/>
    <property type="project" value="InterPro"/>
</dbReference>
<evidence type="ECO:0000259" key="4">
    <source>
        <dbReference type="PROSITE" id="PS01124"/>
    </source>
</evidence>
<proteinExistence type="predicted"/>
<accession>A0A3E1NF77</accession>
<dbReference type="RefSeq" id="WP_116849007.1">
    <property type="nucleotide sequence ID" value="NZ_QTJU01000009.1"/>
</dbReference>
<keyword evidence="6" id="KW-1185">Reference proteome</keyword>
<dbReference type="InterPro" id="IPR020449">
    <property type="entry name" value="Tscrpt_reg_AraC-type_HTH"/>
</dbReference>
<evidence type="ECO:0000256" key="3">
    <source>
        <dbReference type="ARBA" id="ARBA00023163"/>
    </source>
</evidence>
<dbReference type="SMART" id="SM00342">
    <property type="entry name" value="HTH_ARAC"/>
    <property type="match status" value="1"/>
</dbReference>
<keyword evidence="1" id="KW-0805">Transcription regulation</keyword>
<feature type="domain" description="HTH araC/xylS-type" evidence="4">
    <location>
        <begin position="222"/>
        <end position="320"/>
    </location>
</feature>
<evidence type="ECO:0000313" key="6">
    <source>
        <dbReference type="Proteomes" id="UP000261284"/>
    </source>
</evidence>
<evidence type="ECO:0000256" key="1">
    <source>
        <dbReference type="ARBA" id="ARBA00023015"/>
    </source>
</evidence>
<comment type="caution">
    <text evidence="5">The sequence shown here is derived from an EMBL/GenBank/DDBJ whole genome shotgun (WGS) entry which is preliminary data.</text>
</comment>
<dbReference type="PROSITE" id="PS01124">
    <property type="entry name" value="HTH_ARAC_FAMILY_2"/>
    <property type="match status" value="1"/>
</dbReference>
<dbReference type="PANTHER" id="PTHR47893:SF1">
    <property type="entry name" value="REGULATORY PROTEIN PCHR"/>
    <property type="match status" value="1"/>
</dbReference>